<gene>
    <name evidence="1" type="ORF">T01_16250</name>
</gene>
<proteinExistence type="predicted"/>
<reference evidence="1 2" key="1">
    <citation type="submission" date="2015-01" db="EMBL/GenBank/DDBJ databases">
        <title>Evolution of Trichinella species and genotypes.</title>
        <authorList>
            <person name="Korhonen P.K."/>
            <person name="Edoardo P."/>
            <person name="Giuseppe L.R."/>
            <person name="Gasser R.B."/>
        </authorList>
    </citation>
    <scope>NUCLEOTIDE SEQUENCE [LARGE SCALE GENOMIC DNA]</scope>
    <source>
        <strain evidence="1">ISS3</strain>
    </source>
</reference>
<protein>
    <submittedName>
        <fullName evidence="1">Uncharacterized protein</fullName>
    </submittedName>
</protein>
<evidence type="ECO:0000313" key="1">
    <source>
        <dbReference type="EMBL" id="KRY24394.1"/>
    </source>
</evidence>
<accession>A0A0V1AIK3</accession>
<organism evidence="1 2">
    <name type="scientific">Trichinella spiralis</name>
    <name type="common">Trichina worm</name>
    <dbReference type="NCBI Taxonomy" id="6334"/>
    <lineage>
        <taxon>Eukaryota</taxon>
        <taxon>Metazoa</taxon>
        <taxon>Ecdysozoa</taxon>
        <taxon>Nematoda</taxon>
        <taxon>Enoplea</taxon>
        <taxon>Dorylaimia</taxon>
        <taxon>Trichinellida</taxon>
        <taxon>Trichinellidae</taxon>
        <taxon>Trichinella</taxon>
    </lineage>
</organism>
<dbReference type="AlphaFoldDB" id="A0A0V1AIK3"/>
<sequence length="81" mass="9637">MAALAMWDTRICVHLFVGLTRECEDCQKIIRRLMVRKQAQKPKITNDIKIHLEFRHESQSNKLKVYEKLQQIVLSCMSTEY</sequence>
<keyword evidence="2" id="KW-1185">Reference proteome</keyword>
<dbReference type="Proteomes" id="UP000054776">
    <property type="component" value="Unassembled WGS sequence"/>
</dbReference>
<dbReference type="OrthoDB" id="5932382at2759"/>
<dbReference type="InParanoid" id="A0A0V1AIK3"/>
<comment type="caution">
    <text evidence="1">The sequence shown here is derived from an EMBL/GenBank/DDBJ whole genome shotgun (WGS) entry which is preliminary data.</text>
</comment>
<name>A0A0V1AIK3_TRISP</name>
<evidence type="ECO:0000313" key="2">
    <source>
        <dbReference type="Proteomes" id="UP000054776"/>
    </source>
</evidence>
<dbReference type="EMBL" id="JYDH01001764">
    <property type="protein sequence ID" value="KRY24394.1"/>
    <property type="molecule type" value="Genomic_DNA"/>
</dbReference>